<evidence type="ECO:0000259" key="11">
    <source>
        <dbReference type="Pfam" id="PF00593"/>
    </source>
</evidence>
<keyword evidence="13" id="KW-0675">Receptor</keyword>
<dbReference type="PROSITE" id="PS52016">
    <property type="entry name" value="TONB_DEPENDENT_REC_3"/>
    <property type="match status" value="1"/>
</dbReference>
<feature type="domain" description="TonB-dependent receptor-like beta-barrel" evidence="11">
    <location>
        <begin position="245"/>
        <end position="657"/>
    </location>
</feature>
<evidence type="ECO:0000256" key="10">
    <source>
        <dbReference type="SAM" id="SignalP"/>
    </source>
</evidence>
<evidence type="ECO:0000256" key="2">
    <source>
        <dbReference type="ARBA" id="ARBA00022448"/>
    </source>
</evidence>
<dbReference type="RefSeq" id="WP_127697579.1">
    <property type="nucleotide sequence ID" value="NZ_SACS01000002.1"/>
</dbReference>
<sequence>MSAKFSFVFKSLLSVTAAVACSPVFAAGSDAAAASEHAANIAKSKAEIGNAVETNIERLVVTATQQPKPWLSSSAAINSRDLTDEAPALDIASLLQGLPGVQADQRANFAQDSRISLRGFGSRSSFGVRGIEVLLDGQPWSTADGQSQPGSMLLDQLGSVEVLRGPFAALYGNSAGGVLALRSKPIAPPSVSLTQVSGNQLQQQQLQASSGQTELSLKQLKHDGFRPHNSAEKRQASLRQTHLFADYLQLNWRYDWSDDPLLQDPLGLTFAEWQQNPSQTAAVATLFNSQKNSAQRQLSMQLEPLSGDWQLGVWHGQRDIQQLLAFSGDAISSAGGVVNLNRHFFGLKGQRQFELGRWWLQYSAQFEQHTDQRQGYVNQRGSIGDLRRDESGQVQSSELGVRSEYLSADRWRFSAGVRLSQLKFAVTDYFIRPGNPDDSGEKSDQHPSFALGVSYPLLPDLSWSLNMGQGFETPTLTEMAYQSNGGGLNLALKAARNQQIETGVKYQTEATLASLDLFYIKSRDELVVDQSVGGRTSYRNAASSSRHGLELFWQQQWSAHWQHRFSSTLLDSSFEVPNNTHRLLPGVARVQHDWLLEYRPWQDDRWLLRTQLNYRGKLWVDDANSLSAPAVTLLQLDSRWQFDLQHSQWQFWLGLENALDKTYAGAVVVNQANGRSFEPGIPRQWVAGMQLTITLD</sequence>
<evidence type="ECO:0000256" key="9">
    <source>
        <dbReference type="RuleBase" id="RU003357"/>
    </source>
</evidence>
<comment type="caution">
    <text evidence="13">The sequence shown here is derived from an EMBL/GenBank/DDBJ whole genome shotgun (WGS) entry which is preliminary data.</text>
</comment>
<evidence type="ECO:0000256" key="1">
    <source>
        <dbReference type="ARBA" id="ARBA00004571"/>
    </source>
</evidence>
<keyword evidence="3 8" id="KW-1134">Transmembrane beta strand</keyword>
<dbReference type="OrthoDB" id="9760620at2"/>
<dbReference type="InterPro" id="IPR039426">
    <property type="entry name" value="TonB-dep_rcpt-like"/>
</dbReference>
<dbReference type="PANTHER" id="PTHR30069">
    <property type="entry name" value="TONB-DEPENDENT OUTER MEMBRANE RECEPTOR"/>
    <property type="match status" value="1"/>
</dbReference>
<evidence type="ECO:0000313" key="14">
    <source>
        <dbReference type="Proteomes" id="UP000283077"/>
    </source>
</evidence>
<accession>A0A437R333</accession>
<proteinExistence type="inferred from homology"/>
<keyword evidence="6 8" id="KW-0472">Membrane</keyword>
<evidence type="ECO:0000256" key="4">
    <source>
        <dbReference type="ARBA" id="ARBA00022692"/>
    </source>
</evidence>
<dbReference type="PANTHER" id="PTHR30069:SF28">
    <property type="entry name" value="TONB-DEPENDENT RECEPTOR YNCD-RELATED"/>
    <property type="match status" value="1"/>
</dbReference>
<feature type="domain" description="TonB-dependent receptor plug" evidence="12">
    <location>
        <begin position="74"/>
        <end position="178"/>
    </location>
</feature>
<dbReference type="SUPFAM" id="SSF56935">
    <property type="entry name" value="Porins"/>
    <property type="match status" value="1"/>
</dbReference>
<dbReference type="Pfam" id="PF00593">
    <property type="entry name" value="TonB_dep_Rec_b-barrel"/>
    <property type="match status" value="1"/>
</dbReference>
<comment type="similarity">
    <text evidence="8 9">Belongs to the TonB-dependent receptor family.</text>
</comment>
<dbReference type="PROSITE" id="PS51257">
    <property type="entry name" value="PROKAR_LIPOPROTEIN"/>
    <property type="match status" value="1"/>
</dbReference>
<keyword evidence="7 8" id="KW-0998">Cell outer membrane</keyword>
<evidence type="ECO:0000256" key="3">
    <source>
        <dbReference type="ARBA" id="ARBA00022452"/>
    </source>
</evidence>
<feature type="signal peptide" evidence="10">
    <location>
        <begin position="1"/>
        <end position="26"/>
    </location>
</feature>
<keyword evidence="2 8" id="KW-0813">Transport</keyword>
<comment type="subcellular location">
    <subcellularLocation>
        <location evidence="1 8">Cell outer membrane</location>
        <topology evidence="1 8">Multi-pass membrane protein</topology>
    </subcellularLocation>
</comment>
<dbReference type="InterPro" id="IPR012910">
    <property type="entry name" value="Plug_dom"/>
</dbReference>
<dbReference type="AlphaFoldDB" id="A0A437R333"/>
<dbReference type="Pfam" id="PF07715">
    <property type="entry name" value="Plug"/>
    <property type="match status" value="1"/>
</dbReference>
<name>A0A437R333_9GAMM</name>
<evidence type="ECO:0000256" key="8">
    <source>
        <dbReference type="PROSITE-ProRule" id="PRU01360"/>
    </source>
</evidence>
<dbReference type="EMBL" id="SACS01000002">
    <property type="protein sequence ID" value="RVU41196.1"/>
    <property type="molecule type" value="Genomic_DNA"/>
</dbReference>
<gene>
    <name evidence="13" type="ORF">EOE67_03060</name>
</gene>
<dbReference type="GO" id="GO:0009279">
    <property type="term" value="C:cell outer membrane"/>
    <property type="evidence" value="ECO:0007669"/>
    <property type="project" value="UniProtKB-SubCell"/>
</dbReference>
<dbReference type="GO" id="GO:0015344">
    <property type="term" value="F:siderophore uptake transmembrane transporter activity"/>
    <property type="evidence" value="ECO:0007669"/>
    <property type="project" value="TreeGrafter"/>
</dbReference>
<keyword evidence="4 8" id="KW-0812">Transmembrane</keyword>
<dbReference type="InterPro" id="IPR036942">
    <property type="entry name" value="Beta-barrel_TonB_sf"/>
</dbReference>
<evidence type="ECO:0000256" key="7">
    <source>
        <dbReference type="ARBA" id="ARBA00023237"/>
    </source>
</evidence>
<dbReference type="Proteomes" id="UP000283077">
    <property type="component" value="Unassembled WGS sequence"/>
</dbReference>
<keyword evidence="10" id="KW-0732">Signal</keyword>
<dbReference type="InterPro" id="IPR037066">
    <property type="entry name" value="Plug_dom_sf"/>
</dbReference>
<organism evidence="13 14">
    <name type="scientific">Rheinheimera riviphila</name>
    <dbReference type="NCBI Taxonomy" id="1834037"/>
    <lineage>
        <taxon>Bacteria</taxon>
        <taxon>Pseudomonadati</taxon>
        <taxon>Pseudomonadota</taxon>
        <taxon>Gammaproteobacteria</taxon>
        <taxon>Chromatiales</taxon>
        <taxon>Chromatiaceae</taxon>
        <taxon>Rheinheimera</taxon>
    </lineage>
</organism>
<keyword evidence="14" id="KW-1185">Reference proteome</keyword>
<protein>
    <submittedName>
        <fullName evidence="13">TonB-dependent receptor</fullName>
    </submittedName>
</protein>
<dbReference type="InterPro" id="IPR000531">
    <property type="entry name" value="Beta-barrel_TonB"/>
</dbReference>
<evidence type="ECO:0000256" key="6">
    <source>
        <dbReference type="ARBA" id="ARBA00023136"/>
    </source>
</evidence>
<evidence type="ECO:0000256" key="5">
    <source>
        <dbReference type="ARBA" id="ARBA00023077"/>
    </source>
</evidence>
<reference evidence="13 14" key="1">
    <citation type="submission" date="2019-01" db="EMBL/GenBank/DDBJ databases">
        <authorList>
            <person name="Chen W.-M."/>
        </authorList>
    </citation>
    <scope>NUCLEOTIDE SEQUENCE [LARGE SCALE GENOMIC DNA]</scope>
    <source>
        <strain evidence="13 14">KYPC3</strain>
    </source>
</reference>
<evidence type="ECO:0000313" key="13">
    <source>
        <dbReference type="EMBL" id="RVU41196.1"/>
    </source>
</evidence>
<dbReference type="Gene3D" id="2.170.130.10">
    <property type="entry name" value="TonB-dependent receptor, plug domain"/>
    <property type="match status" value="1"/>
</dbReference>
<dbReference type="GO" id="GO:0044718">
    <property type="term" value="P:siderophore transmembrane transport"/>
    <property type="evidence" value="ECO:0007669"/>
    <property type="project" value="TreeGrafter"/>
</dbReference>
<dbReference type="Gene3D" id="2.40.170.20">
    <property type="entry name" value="TonB-dependent receptor, beta-barrel domain"/>
    <property type="match status" value="1"/>
</dbReference>
<feature type="chain" id="PRO_5019216024" evidence="10">
    <location>
        <begin position="27"/>
        <end position="696"/>
    </location>
</feature>
<keyword evidence="5 9" id="KW-0798">TonB box</keyword>
<evidence type="ECO:0000259" key="12">
    <source>
        <dbReference type="Pfam" id="PF07715"/>
    </source>
</evidence>